<evidence type="ECO:0000256" key="5">
    <source>
        <dbReference type="ARBA" id="ARBA00023098"/>
    </source>
</evidence>
<keyword evidence="7" id="KW-0963">Cytoplasm</keyword>
<dbReference type="PROSITE" id="PS50075">
    <property type="entry name" value="CARRIER"/>
    <property type="match status" value="1"/>
</dbReference>
<dbReference type="InterPro" id="IPR036736">
    <property type="entry name" value="ACP-like_sf"/>
</dbReference>
<dbReference type="NCBIfam" id="NF002148">
    <property type="entry name" value="PRK00982.1-2"/>
    <property type="match status" value="1"/>
</dbReference>
<dbReference type="NCBIfam" id="NF002150">
    <property type="entry name" value="PRK00982.1-4"/>
    <property type="match status" value="1"/>
</dbReference>
<evidence type="ECO:0000256" key="2">
    <source>
        <dbReference type="ARBA" id="ARBA00022516"/>
    </source>
</evidence>
<evidence type="ECO:0000256" key="9">
    <source>
        <dbReference type="RuleBase" id="RU003545"/>
    </source>
</evidence>
<comment type="similarity">
    <text evidence="7">Belongs to the acyl carrier protein (ACP) family.</text>
</comment>
<comment type="PTM">
    <text evidence="9">4'-phosphopantetheine is transferred from CoA to a specific serine of apo-ACP by acpS.</text>
</comment>
<feature type="domain" description="Carrier" evidence="10">
    <location>
        <begin position="1"/>
        <end position="73"/>
    </location>
</feature>
<evidence type="ECO:0000256" key="1">
    <source>
        <dbReference type="ARBA" id="ARBA00022450"/>
    </source>
</evidence>
<evidence type="ECO:0000256" key="3">
    <source>
        <dbReference type="ARBA" id="ARBA00022553"/>
    </source>
</evidence>
<dbReference type="GO" id="GO:0000035">
    <property type="term" value="F:acyl binding"/>
    <property type="evidence" value="ECO:0007669"/>
    <property type="project" value="TreeGrafter"/>
</dbReference>
<dbReference type="GO" id="GO:0009245">
    <property type="term" value="P:lipid A biosynthetic process"/>
    <property type="evidence" value="ECO:0007669"/>
    <property type="project" value="TreeGrafter"/>
</dbReference>
<dbReference type="EMBL" id="FQVG01000059">
    <property type="protein sequence ID" value="SHF35252.1"/>
    <property type="molecule type" value="Genomic_DNA"/>
</dbReference>
<reference evidence="12" key="1">
    <citation type="submission" date="2016-11" db="EMBL/GenBank/DDBJ databases">
        <authorList>
            <person name="Varghese N."/>
            <person name="Submissions S."/>
        </authorList>
    </citation>
    <scope>NUCLEOTIDE SEQUENCE [LARGE SCALE GENOMIC DNA]</scope>
    <source>
        <strain evidence="12">DSM 10124</strain>
    </source>
</reference>
<comment type="PTM">
    <text evidence="7">4'-phosphopantetheine is transferred from CoA to a specific serine of apo-ACP by AcpS. This modification is essential for activity because fatty acids are bound in thioester linkage to the sulfhydryl of the prosthetic group.</text>
</comment>
<keyword evidence="12" id="KW-1185">Reference proteome</keyword>
<dbReference type="Gene3D" id="1.10.1200.10">
    <property type="entry name" value="ACP-like"/>
    <property type="match status" value="1"/>
</dbReference>
<dbReference type="InterPro" id="IPR009081">
    <property type="entry name" value="PP-bd_ACP"/>
</dbReference>
<comment type="subcellular location">
    <subcellularLocation>
        <location evidence="7">Cytoplasm</location>
    </subcellularLocation>
</comment>
<dbReference type="Pfam" id="PF00550">
    <property type="entry name" value="PP-binding"/>
    <property type="match status" value="1"/>
</dbReference>
<dbReference type="NCBIfam" id="TIGR00517">
    <property type="entry name" value="acyl_carrier"/>
    <property type="match status" value="1"/>
</dbReference>
<dbReference type="PANTHER" id="PTHR20863">
    <property type="entry name" value="ACYL CARRIER PROTEIN"/>
    <property type="match status" value="1"/>
</dbReference>
<evidence type="ECO:0000256" key="6">
    <source>
        <dbReference type="ARBA" id="ARBA00023160"/>
    </source>
</evidence>
<protein>
    <recommendedName>
        <fullName evidence="7 8">Acyl carrier protein</fullName>
        <shortName evidence="7">ACP</shortName>
    </recommendedName>
</protein>
<dbReference type="InterPro" id="IPR003231">
    <property type="entry name" value="ACP"/>
</dbReference>
<dbReference type="PANTHER" id="PTHR20863:SF76">
    <property type="entry name" value="CARRIER DOMAIN-CONTAINING PROTEIN"/>
    <property type="match status" value="1"/>
</dbReference>
<dbReference type="GO" id="GO:0016020">
    <property type="term" value="C:membrane"/>
    <property type="evidence" value="ECO:0007669"/>
    <property type="project" value="GOC"/>
</dbReference>
<keyword evidence="6 7" id="KW-0275">Fatty acid biosynthesis</keyword>
<dbReference type="SUPFAM" id="SSF47336">
    <property type="entry name" value="ACP-like"/>
    <property type="match status" value="1"/>
</dbReference>
<comment type="pathway">
    <text evidence="7 9">Lipid metabolism; fatty acid biosynthesis.</text>
</comment>
<evidence type="ECO:0000256" key="7">
    <source>
        <dbReference type="HAMAP-Rule" id="MF_01217"/>
    </source>
</evidence>
<proteinExistence type="inferred from homology"/>
<dbReference type="GO" id="GO:0000036">
    <property type="term" value="F:acyl carrier activity"/>
    <property type="evidence" value="ECO:0007669"/>
    <property type="project" value="UniProtKB-UniRule"/>
</dbReference>
<evidence type="ECO:0000313" key="11">
    <source>
        <dbReference type="EMBL" id="SHF35252.1"/>
    </source>
</evidence>
<keyword evidence="1 7" id="KW-0596">Phosphopantetheine</keyword>
<dbReference type="GO" id="GO:0005829">
    <property type="term" value="C:cytosol"/>
    <property type="evidence" value="ECO:0007669"/>
    <property type="project" value="TreeGrafter"/>
</dbReference>
<dbReference type="AlphaFoldDB" id="A0A1M5AZ98"/>
<gene>
    <name evidence="7" type="primary">acpP</name>
    <name evidence="11" type="ORF">SAMN02746091_02321</name>
</gene>
<name>A0A1M5AZ98_9CLOT</name>
<evidence type="ECO:0000256" key="8">
    <source>
        <dbReference type="NCBIfam" id="TIGR00517"/>
    </source>
</evidence>
<evidence type="ECO:0000256" key="4">
    <source>
        <dbReference type="ARBA" id="ARBA00022832"/>
    </source>
</evidence>
<dbReference type="HAMAP" id="MF_01217">
    <property type="entry name" value="Acyl_carrier"/>
    <property type="match status" value="1"/>
</dbReference>
<dbReference type="Proteomes" id="UP000184423">
    <property type="component" value="Unassembled WGS sequence"/>
</dbReference>
<evidence type="ECO:0000259" key="10">
    <source>
        <dbReference type="PROSITE" id="PS50075"/>
    </source>
</evidence>
<feature type="modified residue" description="O-(pantetheine 4'-phosphoryl)serine" evidence="7">
    <location>
        <position position="33"/>
    </location>
</feature>
<dbReference type="UniPathway" id="UPA00094"/>
<keyword evidence="5 7" id="KW-0443">Lipid metabolism</keyword>
<keyword evidence="2 7" id="KW-0444">Lipid biosynthesis</keyword>
<accession>A0A1M5AZ98</accession>
<evidence type="ECO:0000313" key="12">
    <source>
        <dbReference type="Proteomes" id="UP000184423"/>
    </source>
</evidence>
<organism evidence="11 12">
    <name type="scientific">Caloramator proteoclasticus DSM 10124</name>
    <dbReference type="NCBI Taxonomy" id="1121262"/>
    <lineage>
        <taxon>Bacteria</taxon>
        <taxon>Bacillati</taxon>
        <taxon>Bacillota</taxon>
        <taxon>Clostridia</taxon>
        <taxon>Eubacteriales</taxon>
        <taxon>Clostridiaceae</taxon>
        <taxon>Caloramator</taxon>
    </lineage>
</organism>
<sequence length="76" mass="8745">MFEKIRNIIADQLNLDENEIAEDTTFVDLGVDSLDLFQILISLEDEFGIEIPNEDAENIKTVKDVVEYIKERIGDE</sequence>
<keyword evidence="4 7" id="KW-0276">Fatty acid metabolism</keyword>
<keyword evidence="3 7" id="KW-0597">Phosphoprotein</keyword>
<comment type="function">
    <text evidence="7 9">Carrier of the growing fatty acid chain in fatty acid biosynthesis.</text>
</comment>